<keyword evidence="2" id="KW-1185">Reference proteome</keyword>
<evidence type="ECO:0000313" key="1">
    <source>
        <dbReference type="EMBL" id="KAK3589887.1"/>
    </source>
</evidence>
<dbReference type="Proteomes" id="UP001195483">
    <property type="component" value="Unassembled WGS sequence"/>
</dbReference>
<reference evidence="1" key="2">
    <citation type="journal article" date="2021" name="Genome Biol. Evol.">
        <title>Developing a high-quality reference genome for a parasitic bivalve with doubly uniparental inheritance (Bivalvia: Unionida).</title>
        <authorList>
            <person name="Smith C.H."/>
        </authorList>
    </citation>
    <scope>NUCLEOTIDE SEQUENCE</scope>
    <source>
        <strain evidence="1">CHS0354</strain>
        <tissue evidence="1">Mantle</tissue>
    </source>
</reference>
<evidence type="ECO:0000313" key="2">
    <source>
        <dbReference type="Proteomes" id="UP001195483"/>
    </source>
</evidence>
<gene>
    <name evidence="1" type="ORF">CHS0354_015913</name>
</gene>
<organism evidence="1 2">
    <name type="scientific">Potamilus streckersoni</name>
    <dbReference type="NCBI Taxonomy" id="2493646"/>
    <lineage>
        <taxon>Eukaryota</taxon>
        <taxon>Metazoa</taxon>
        <taxon>Spiralia</taxon>
        <taxon>Lophotrochozoa</taxon>
        <taxon>Mollusca</taxon>
        <taxon>Bivalvia</taxon>
        <taxon>Autobranchia</taxon>
        <taxon>Heteroconchia</taxon>
        <taxon>Palaeoheterodonta</taxon>
        <taxon>Unionida</taxon>
        <taxon>Unionoidea</taxon>
        <taxon>Unionidae</taxon>
        <taxon>Ambleminae</taxon>
        <taxon>Lampsilini</taxon>
        <taxon>Potamilus</taxon>
    </lineage>
</organism>
<reference evidence="1" key="1">
    <citation type="journal article" date="2021" name="Genome Biol. Evol.">
        <title>A High-Quality Reference Genome for a Parasitic Bivalve with Doubly Uniparental Inheritance (Bivalvia: Unionida).</title>
        <authorList>
            <person name="Smith C.H."/>
        </authorList>
    </citation>
    <scope>NUCLEOTIDE SEQUENCE</scope>
    <source>
        <strain evidence="1">CHS0354</strain>
    </source>
</reference>
<dbReference type="AlphaFoldDB" id="A0AAE0SDL1"/>
<protein>
    <submittedName>
        <fullName evidence="1">Uncharacterized protein</fullName>
    </submittedName>
</protein>
<name>A0AAE0SDL1_9BIVA</name>
<comment type="caution">
    <text evidence="1">The sequence shown here is derived from an EMBL/GenBank/DDBJ whole genome shotgun (WGS) entry which is preliminary data.</text>
</comment>
<accession>A0AAE0SDL1</accession>
<reference evidence="1" key="3">
    <citation type="submission" date="2023-05" db="EMBL/GenBank/DDBJ databases">
        <authorList>
            <person name="Smith C.H."/>
        </authorList>
    </citation>
    <scope>NUCLEOTIDE SEQUENCE</scope>
    <source>
        <strain evidence="1">CHS0354</strain>
        <tissue evidence="1">Mantle</tissue>
    </source>
</reference>
<sequence length="103" mass="12205">MDEVKREIREAYLHIMNGVNLRYKSINDPNIYRSLSSLRGLYFSRTILYKSNGQFPHNRSKVIRDKGESYIEALPYLEDLRDWDHVHGVKILPQFDVAMLFTT</sequence>
<dbReference type="EMBL" id="JAEAOA010000985">
    <property type="protein sequence ID" value="KAK3589887.1"/>
    <property type="molecule type" value="Genomic_DNA"/>
</dbReference>
<proteinExistence type="predicted"/>